<gene>
    <name evidence="2" type="ORF">GBM95_07795</name>
</gene>
<sequence length="66" mass="7276">MKAELLSKTAGERQFPPDTEETDVRGSPAFNSLEPLFKLLPLENAVADKRSSADGTEERHCVVFAK</sequence>
<dbReference type="RefSeq" id="WP_152158580.1">
    <property type="nucleotide sequence ID" value="NZ_WEHX01000051.1"/>
</dbReference>
<protein>
    <submittedName>
        <fullName evidence="2">Uncharacterized protein</fullName>
    </submittedName>
</protein>
<name>A0A6I1EPA6_9BURK</name>
<feature type="region of interest" description="Disordered" evidence="1">
    <location>
        <begin position="1"/>
        <end position="28"/>
    </location>
</feature>
<dbReference type="AlphaFoldDB" id="A0A6I1EPA6"/>
<dbReference type="Proteomes" id="UP000430564">
    <property type="component" value="Unassembled WGS sequence"/>
</dbReference>
<comment type="caution">
    <text evidence="2">The sequence shown here is derived from an EMBL/GenBank/DDBJ whole genome shotgun (WGS) entry which is preliminary data.</text>
</comment>
<proteinExistence type="predicted"/>
<reference evidence="2 3" key="1">
    <citation type="submission" date="2019-10" db="EMBL/GenBank/DDBJ databases">
        <title>Genome diversity of Sutterella seckii.</title>
        <authorList>
            <person name="Chaplin A.V."/>
            <person name="Sokolova S.R."/>
            <person name="Mosin K.A."/>
            <person name="Ivanova E.L."/>
            <person name="Kochetkova T.O."/>
            <person name="Goltsov A.Y."/>
            <person name="Trofimov D.Y."/>
            <person name="Efimov B.A."/>
        </authorList>
    </citation>
    <scope>NUCLEOTIDE SEQUENCE [LARGE SCALE GENOMIC DNA]</scope>
    <source>
        <strain evidence="2 3">ASD393</strain>
    </source>
</reference>
<evidence type="ECO:0000256" key="1">
    <source>
        <dbReference type="SAM" id="MobiDB-lite"/>
    </source>
</evidence>
<evidence type="ECO:0000313" key="2">
    <source>
        <dbReference type="EMBL" id="KAB7657968.1"/>
    </source>
</evidence>
<organism evidence="2 3">
    <name type="scientific">Sutterella seckii</name>
    <dbReference type="NCBI Taxonomy" id="1944635"/>
    <lineage>
        <taxon>Bacteria</taxon>
        <taxon>Pseudomonadati</taxon>
        <taxon>Pseudomonadota</taxon>
        <taxon>Betaproteobacteria</taxon>
        <taxon>Burkholderiales</taxon>
        <taxon>Sutterellaceae</taxon>
        <taxon>Sutterella</taxon>
    </lineage>
</organism>
<evidence type="ECO:0000313" key="3">
    <source>
        <dbReference type="Proteomes" id="UP000430564"/>
    </source>
</evidence>
<accession>A0A6I1EPA6</accession>
<dbReference type="EMBL" id="WEHX01000051">
    <property type="protein sequence ID" value="KAB7657968.1"/>
    <property type="molecule type" value="Genomic_DNA"/>
</dbReference>